<accession>A0A5N6GEZ7</accession>
<proteinExistence type="predicted"/>
<sequence length="75" mass="8685">MEKIRERRVQNNPTISGNYVGYSFVDLRKCLSTPYNDSDAKGAVYHTGIFLEWIWPLAMTLPLLRRRSLRDPSGI</sequence>
<organism evidence="1">
    <name type="scientific">Aspergillus flavus</name>
    <dbReference type="NCBI Taxonomy" id="5059"/>
    <lineage>
        <taxon>Eukaryota</taxon>
        <taxon>Fungi</taxon>
        <taxon>Dikarya</taxon>
        <taxon>Ascomycota</taxon>
        <taxon>Pezizomycotina</taxon>
        <taxon>Eurotiomycetes</taxon>
        <taxon>Eurotiomycetidae</taxon>
        <taxon>Eurotiales</taxon>
        <taxon>Aspergillaceae</taxon>
        <taxon>Aspergillus</taxon>
        <taxon>Aspergillus subgen. Circumdati</taxon>
    </lineage>
</organism>
<gene>
    <name evidence="1" type="ORF">BDV35DRAFT_371542</name>
</gene>
<dbReference type="EMBL" id="ML734710">
    <property type="protein sequence ID" value="KAB8240936.1"/>
    <property type="molecule type" value="Genomic_DNA"/>
</dbReference>
<dbReference type="AlphaFoldDB" id="A0A5N6GEZ7"/>
<evidence type="ECO:0000313" key="1">
    <source>
        <dbReference type="EMBL" id="KAB8240936.1"/>
    </source>
</evidence>
<protein>
    <submittedName>
        <fullName evidence="1">Uncharacterized protein</fullName>
    </submittedName>
</protein>
<reference evidence="1" key="1">
    <citation type="submission" date="2019-04" db="EMBL/GenBank/DDBJ databases">
        <title>Friends and foes A comparative genomics study of 23 Aspergillus species from section Flavi.</title>
        <authorList>
            <consortium name="DOE Joint Genome Institute"/>
            <person name="Kjaerbolling I."/>
            <person name="Vesth T."/>
            <person name="Frisvad J.C."/>
            <person name="Nybo J.L."/>
            <person name="Theobald S."/>
            <person name="Kildgaard S."/>
            <person name="Isbrandt T."/>
            <person name="Kuo A."/>
            <person name="Sato A."/>
            <person name="Lyhne E.K."/>
            <person name="Kogle M.E."/>
            <person name="Wiebenga A."/>
            <person name="Kun R.S."/>
            <person name="Lubbers R.J."/>
            <person name="Makela M.R."/>
            <person name="Barry K."/>
            <person name="Chovatia M."/>
            <person name="Clum A."/>
            <person name="Daum C."/>
            <person name="Haridas S."/>
            <person name="He G."/>
            <person name="LaButti K."/>
            <person name="Lipzen A."/>
            <person name="Mondo S."/>
            <person name="Riley R."/>
            <person name="Salamov A."/>
            <person name="Simmons B.A."/>
            <person name="Magnuson J.K."/>
            <person name="Henrissat B."/>
            <person name="Mortensen U.H."/>
            <person name="Larsen T.O."/>
            <person name="Devries R.P."/>
            <person name="Grigoriev I.V."/>
            <person name="Machida M."/>
            <person name="Baker S.E."/>
            <person name="Andersen M.R."/>
        </authorList>
    </citation>
    <scope>NUCLEOTIDE SEQUENCE [LARGE SCALE GENOMIC DNA]</scope>
    <source>
        <strain evidence="1">CBS 121.62</strain>
    </source>
</reference>
<name>A0A5N6GEZ7_ASPFL</name>
<dbReference type="Proteomes" id="UP000325434">
    <property type="component" value="Unassembled WGS sequence"/>
</dbReference>